<dbReference type="CDD" id="cd00082">
    <property type="entry name" value="HisKA"/>
    <property type="match status" value="1"/>
</dbReference>
<dbReference type="InterPro" id="IPR036097">
    <property type="entry name" value="HisK_dim/P_sf"/>
</dbReference>
<protein>
    <recommendedName>
        <fullName evidence="2">histidine kinase</fullName>
        <ecNumber evidence="2">2.7.13.3</ecNumber>
    </recommendedName>
</protein>
<dbReference type="Gene3D" id="1.10.287.130">
    <property type="match status" value="1"/>
</dbReference>
<evidence type="ECO:0000256" key="5">
    <source>
        <dbReference type="ARBA" id="ARBA00022741"/>
    </source>
</evidence>
<dbReference type="PRINTS" id="PR00344">
    <property type="entry name" value="BCTRLSENSOR"/>
</dbReference>
<dbReference type="SMART" id="SM00387">
    <property type="entry name" value="HATPase_c"/>
    <property type="match status" value="1"/>
</dbReference>
<evidence type="ECO:0000256" key="7">
    <source>
        <dbReference type="ARBA" id="ARBA00022840"/>
    </source>
</evidence>
<dbReference type="Pfam" id="PF12860">
    <property type="entry name" value="PAS_7"/>
    <property type="match status" value="1"/>
</dbReference>
<keyword evidence="6" id="KW-0418">Kinase</keyword>
<dbReference type="InterPro" id="IPR003661">
    <property type="entry name" value="HisK_dim/P_dom"/>
</dbReference>
<dbReference type="InterPro" id="IPR017944">
    <property type="entry name" value="KaiA/RbsU_helical_domain_sf"/>
</dbReference>
<dbReference type="Gene3D" id="1.10.1240.30">
    <property type="entry name" value="KaiA/RbsU domain"/>
    <property type="match status" value="1"/>
</dbReference>
<dbReference type="Pfam" id="PF08673">
    <property type="entry name" value="RsbU_N"/>
    <property type="match status" value="1"/>
</dbReference>
<evidence type="ECO:0000256" key="8">
    <source>
        <dbReference type="ARBA" id="ARBA00023012"/>
    </source>
</evidence>
<evidence type="ECO:0000256" key="6">
    <source>
        <dbReference type="ARBA" id="ARBA00022777"/>
    </source>
</evidence>
<proteinExistence type="predicted"/>
<comment type="caution">
    <text evidence="11">The sequence shown here is derived from an EMBL/GenBank/DDBJ whole genome shotgun (WGS) entry which is preliminary data.</text>
</comment>
<evidence type="ECO:0000313" key="12">
    <source>
        <dbReference type="Proteomes" id="UP000612456"/>
    </source>
</evidence>
<keyword evidence="5" id="KW-0547">Nucleotide-binding</keyword>
<dbReference type="PANTHER" id="PTHR43065:SF46">
    <property type="entry name" value="C4-DICARBOXYLATE TRANSPORT SENSOR PROTEIN DCTB"/>
    <property type="match status" value="1"/>
</dbReference>
<dbReference type="InterPro" id="IPR000014">
    <property type="entry name" value="PAS"/>
</dbReference>
<dbReference type="Pfam" id="PF00512">
    <property type="entry name" value="HisKA"/>
    <property type="match status" value="1"/>
</dbReference>
<dbReference type="Gene3D" id="3.30.565.10">
    <property type="entry name" value="Histidine kinase-like ATPase, C-terminal domain"/>
    <property type="match status" value="1"/>
</dbReference>
<evidence type="ECO:0000256" key="2">
    <source>
        <dbReference type="ARBA" id="ARBA00012438"/>
    </source>
</evidence>
<feature type="domain" description="Histidine kinase" evidence="9">
    <location>
        <begin position="246"/>
        <end position="457"/>
    </location>
</feature>
<keyword evidence="7" id="KW-0067">ATP-binding</keyword>
<evidence type="ECO:0000259" key="9">
    <source>
        <dbReference type="PROSITE" id="PS50109"/>
    </source>
</evidence>
<dbReference type="EMBL" id="BMHP01000001">
    <property type="protein sequence ID" value="GGD48335.1"/>
    <property type="molecule type" value="Genomic_DNA"/>
</dbReference>
<dbReference type="SMART" id="SM00388">
    <property type="entry name" value="HisKA"/>
    <property type="match status" value="1"/>
</dbReference>
<dbReference type="SUPFAM" id="SSF101215">
    <property type="entry name" value="KaiA/RbsU domain"/>
    <property type="match status" value="1"/>
</dbReference>
<reference evidence="11" key="2">
    <citation type="submission" date="2020-09" db="EMBL/GenBank/DDBJ databases">
        <authorList>
            <person name="Sun Q."/>
            <person name="Zhou Y."/>
        </authorList>
    </citation>
    <scope>NUCLEOTIDE SEQUENCE</scope>
    <source>
        <strain evidence="11">CGMCC 1.15178</strain>
    </source>
</reference>
<dbReference type="Pfam" id="PF02518">
    <property type="entry name" value="HATPase_c"/>
    <property type="match status" value="1"/>
</dbReference>
<comment type="catalytic activity">
    <reaction evidence="1">
        <text>ATP + protein L-histidine = ADP + protein N-phospho-L-histidine.</text>
        <dbReference type="EC" id="2.7.13.3"/>
    </reaction>
</comment>
<dbReference type="InterPro" id="IPR005467">
    <property type="entry name" value="His_kinase_dom"/>
</dbReference>
<keyword evidence="12" id="KW-1185">Reference proteome</keyword>
<dbReference type="SUPFAM" id="SSF55874">
    <property type="entry name" value="ATPase domain of HSP90 chaperone/DNA topoisomerase II/histidine kinase"/>
    <property type="match status" value="1"/>
</dbReference>
<dbReference type="Gene3D" id="3.30.450.20">
    <property type="entry name" value="PAS domain"/>
    <property type="match status" value="1"/>
</dbReference>
<dbReference type="InterPro" id="IPR004358">
    <property type="entry name" value="Sig_transdc_His_kin-like_C"/>
</dbReference>
<dbReference type="AlphaFoldDB" id="A0A917DMC6"/>
<feature type="domain" description="PAS" evidence="10">
    <location>
        <begin position="111"/>
        <end position="155"/>
    </location>
</feature>
<evidence type="ECO:0000256" key="1">
    <source>
        <dbReference type="ARBA" id="ARBA00000085"/>
    </source>
</evidence>
<dbReference type="InterPro" id="IPR035965">
    <property type="entry name" value="PAS-like_dom_sf"/>
</dbReference>
<dbReference type="PANTHER" id="PTHR43065">
    <property type="entry name" value="SENSOR HISTIDINE KINASE"/>
    <property type="match status" value="1"/>
</dbReference>
<dbReference type="InterPro" id="IPR036890">
    <property type="entry name" value="HATPase_C_sf"/>
</dbReference>
<dbReference type="GO" id="GO:0000155">
    <property type="term" value="F:phosphorelay sensor kinase activity"/>
    <property type="evidence" value="ECO:0007669"/>
    <property type="project" value="InterPro"/>
</dbReference>
<dbReference type="PROSITE" id="PS50112">
    <property type="entry name" value="PAS"/>
    <property type="match status" value="1"/>
</dbReference>
<keyword evidence="4" id="KW-0808">Transferase</keyword>
<sequence length="457" mass="52257">MQAIRKRYFPALAEYIRTGSEASLFEATEIGKLLNGLHPEDIIAIHDESMQTLAANVETEEALKLYSRSFIFLIELMVAFRFRLQPDQTPEQRFNEMRDMLLSSHRSFQMVKNKYENVLQHMDSGIAIFDSDGFLSFINLQMAKLLDIPRKTLIGCNLREILANSQLSRSTKHILIKLHKEMFLRRSRYMEFQDASGRHMLVTVTYGDQLDGDYLFSVKDVTEYKQIEQSAYQNDKLAMLGKIAAAIAHEIRNPLTSIRGFIQLLRPHLLQLGKEEYARIILAEIDRANDIIYEFLNSSKPSAPMKQNVPINSLLREVILLCESEAHMKDCQIQFESYDEELNISIDVKQIKQVILNIVRNAMDAIEEMRGERAGLIDIVTMRDGAFAEITIRDNGRGMDHTTKTKLFEPFFTTKSAGTGLGLSVSYRIVRNHGGTIRLTSNSGEGTEFNIYLPLVE</sequence>
<evidence type="ECO:0000313" key="11">
    <source>
        <dbReference type="EMBL" id="GGD48335.1"/>
    </source>
</evidence>
<organism evidence="11 12">
    <name type="scientific">Paenibacillus nasutitermitis</name>
    <dbReference type="NCBI Taxonomy" id="1652958"/>
    <lineage>
        <taxon>Bacteria</taxon>
        <taxon>Bacillati</taxon>
        <taxon>Bacillota</taxon>
        <taxon>Bacilli</taxon>
        <taxon>Bacillales</taxon>
        <taxon>Paenibacillaceae</taxon>
        <taxon>Paenibacillus</taxon>
    </lineage>
</organism>
<keyword evidence="3" id="KW-0597">Phosphoprotein</keyword>
<evidence type="ECO:0000256" key="4">
    <source>
        <dbReference type="ARBA" id="ARBA00022679"/>
    </source>
</evidence>
<dbReference type="InterPro" id="IPR003594">
    <property type="entry name" value="HATPase_dom"/>
</dbReference>
<dbReference type="PROSITE" id="PS50109">
    <property type="entry name" value="HIS_KIN"/>
    <property type="match status" value="1"/>
</dbReference>
<dbReference type="GO" id="GO:0005524">
    <property type="term" value="F:ATP binding"/>
    <property type="evidence" value="ECO:0007669"/>
    <property type="project" value="UniProtKB-KW"/>
</dbReference>
<evidence type="ECO:0000259" key="10">
    <source>
        <dbReference type="PROSITE" id="PS50112"/>
    </source>
</evidence>
<gene>
    <name evidence="11" type="ORF">GCM10010911_02270</name>
</gene>
<dbReference type="RefSeq" id="WP_188988325.1">
    <property type="nucleotide sequence ID" value="NZ_BMHP01000001.1"/>
</dbReference>
<accession>A0A917DMC6</accession>
<dbReference type="SUPFAM" id="SSF47384">
    <property type="entry name" value="Homodimeric domain of signal transducing histidine kinase"/>
    <property type="match status" value="1"/>
</dbReference>
<dbReference type="EC" id="2.7.13.3" evidence="2"/>
<dbReference type="Proteomes" id="UP000612456">
    <property type="component" value="Unassembled WGS sequence"/>
</dbReference>
<keyword evidence="8" id="KW-0902">Two-component regulatory system</keyword>
<dbReference type="InterPro" id="IPR014787">
    <property type="entry name" value="PSer_Pase_RsbU_N"/>
</dbReference>
<evidence type="ECO:0000256" key="3">
    <source>
        <dbReference type="ARBA" id="ARBA00022553"/>
    </source>
</evidence>
<dbReference type="NCBIfam" id="TIGR00229">
    <property type="entry name" value="sensory_box"/>
    <property type="match status" value="1"/>
</dbReference>
<name>A0A917DMC6_9BACL</name>
<dbReference type="SUPFAM" id="SSF55785">
    <property type="entry name" value="PYP-like sensor domain (PAS domain)"/>
    <property type="match status" value="1"/>
</dbReference>
<reference evidence="11" key="1">
    <citation type="journal article" date="2014" name="Int. J. Syst. Evol. Microbiol.">
        <title>Complete genome sequence of Corynebacterium casei LMG S-19264T (=DSM 44701T), isolated from a smear-ripened cheese.</title>
        <authorList>
            <consortium name="US DOE Joint Genome Institute (JGI-PGF)"/>
            <person name="Walter F."/>
            <person name="Albersmeier A."/>
            <person name="Kalinowski J."/>
            <person name="Ruckert C."/>
        </authorList>
    </citation>
    <scope>NUCLEOTIDE SEQUENCE</scope>
    <source>
        <strain evidence="11">CGMCC 1.15178</strain>
    </source>
</reference>